<dbReference type="HAMAP" id="MF_03188">
    <property type="entry name" value="Methyltr_EFM4"/>
    <property type="match status" value="1"/>
</dbReference>
<comment type="function">
    <text evidence="5">S-adenosyl-L-methionine-dependent protein-lysine N-methyltransferase that mono- and dimethylates elongation factor 1-alpha at 'Lys-316'. May play a role in intracellular transport.</text>
</comment>
<comment type="subcellular location">
    <subcellularLocation>
        <location evidence="5">Cytoplasm</location>
    </subcellularLocation>
</comment>
<evidence type="ECO:0000313" key="8">
    <source>
        <dbReference type="Proteomes" id="UP000053815"/>
    </source>
</evidence>
<comment type="similarity">
    <text evidence="5">Belongs to the class I-like SAM-binding methyltransferase superfamily. EFM4 family.</text>
</comment>
<accession>A0A0C9N601</accession>
<dbReference type="GO" id="GO:0016192">
    <property type="term" value="P:vesicle-mediated transport"/>
    <property type="evidence" value="ECO:0007669"/>
    <property type="project" value="UniProtKB-UniRule"/>
</dbReference>
<gene>
    <name evidence="5" type="primary">EFM4</name>
    <name evidence="7" type="ORF">MAM1_0637c11065</name>
</gene>
<evidence type="ECO:0000256" key="5">
    <source>
        <dbReference type="HAMAP-Rule" id="MF_03188"/>
    </source>
</evidence>
<sequence length="233" mass="26781">MEFPEAQDFEASKLGTKSYWDTVYDRENNNFKEIGDIGEIWFGEDSVERMVEWVTENVSDPESRMIDLGCGNGHLLLELSNEGYKNLHGIDYSESAITLAKSVAKQRELEWIQYDAVDFLTNPDWFLPNDKYNVVLDKGTYDAISLHPDQVQAKKDGVAGPREKYVESVYKMMDPKGLFLITSCNWTKEELIDNFSKYFRYHSSVKYPVFQFGGHEGSKICTVAFEMASDPKE</sequence>
<dbReference type="PANTHER" id="PTHR12843:SF5">
    <property type="entry name" value="EEF1A LYSINE METHYLTRANSFERASE 2"/>
    <property type="match status" value="1"/>
</dbReference>
<keyword evidence="4 5" id="KW-0949">S-adenosyl-L-methionine</keyword>
<keyword evidence="1 5" id="KW-0963">Cytoplasm</keyword>
<organism evidence="7">
    <name type="scientific">Mucor ambiguus</name>
    <dbReference type="NCBI Taxonomy" id="91626"/>
    <lineage>
        <taxon>Eukaryota</taxon>
        <taxon>Fungi</taxon>
        <taxon>Fungi incertae sedis</taxon>
        <taxon>Mucoromycota</taxon>
        <taxon>Mucoromycotina</taxon>
        <taxon>Mucoromycetes</taxon>
        <taxon>Mucorales</taxon>
        <taxon>Mucorineae</taxon>
        <taxon>Mucoraceae</taxon>
        <taxon>Mucor</taxon>
    </lineage>
</organism>
<dbReference type="PANTHER" id="PTHR12843">
    <property type="entry name" value="PROTEIN-LYSINE N-METHYLTRANSFERASE METTL10"/>
    <property type="match status" value="1"/>
</dbReference>
<evidence type="ECO:0000256" key="2">
    <source>
        <dbReference type="ARBA" id="ARBA00022603"/>
    </source>
</evidence>
<evidence type="ECO:0000259" key="6">
    <source>
        <dbReference type="Pfam" id="PF13847"/>
    </source>
</evidence>
<dbReference type="STRING" id="91626.A0A0C9N601"/>
<dbReference type="OrthoDB" id="10069295at2759"/>
<keyword evidence="5" id="KW-0813">Transport</keyword>
<dbReference type="CDD" id="cd02440">
    <property type="entry name" value="AdoMet_MTases"/>
    <property type="match status" value="1"/>
</dbReference>
<dbReference type="GO" id="GO:0005737">
    <property type="term" value="C:cytoplasm"/>
    <property type="evidence" value="ECO:0007669"/>
    <property type="project" value="UniProtKB-SubCell"/>
</dbReference>
<keyword evidence="2 5" id="KW-0489">Methyltransferase</keyword>
<evidence type="ECO:0000256" key="3">
    <source>
        <dbReference type="ARBA" id="ARBA00022679"/>
    </source>
</evidence>
<dbReference type="Pfam" id="PF13847">
    <property type="entry name" value="Methyltransf_31"/>
    <property type="match status" value="1"/>
</dbReference>
<dbReference type="GO" id="GO:0016279">
    <property type="term" value="F:protein-lysine N-methyltransferase activity"/>
    <property type="evidence" value="ECO:0007669"/>
    <property type="project" value="UniProtKB-UniRule"/>
</dbReference>
<reference evidence="7" key="1">
    <citation type="submission" date="2014-09" db="EMBL/GenBank/DDBJ databases">
        <title>Draft genome sequence of an oleaginous Mucoromycotina fungus Mucor ambiguus NBRC6742.</title>
        <authorList>
            <person name="Takeda I."/>
            <person name="Yamane N."/>
            <person name="Morita T."/>
            <person name="Tamano K."/>
            <person name="Machida M."/>
            <person name="Baker S."/>
            <person name="Koike H."/>
        </authorList>
    </citation>
    <scope>NUCLEOTIDE SEQUENCE</scope>
    <source>
        <strain evidence="7">NBRC 6742</strain>
    </source>
</reference>
<evidence type="ECO:0000313" key="7">
    <source>
        <dbReference type="EMBL" id="GAN11502.1"/>
    </source>
</evidence>
<keyword evidence="8" id="KW-1185">Reference proteome</keyword>
<keyword evidence="3 5" id="KW-0808">Transferase</keyword>
<dbReference type="GO" id="GO:0006417">
    <property type="term" value="P:regulation of translation"/>
    <property type="evidence" value="ECO:0007669"/>
    <property type="project" value="EnsemblFungi"/>
</dbReference>
<dbReference type="SUPFAM" id="SSF53335">
    <property type="entry name" value="S-adenosyl-L-methionine-dependent methyltransferases"/>
    <property type="match status" value="1"/>
</dbReference>
<dbReference type="Gene3D" id="3.40.50.150">
    <property type="entry name" value="Vaccinia Virus protein VP39"/>
    <property type="match status" value="1"/>
</dbReference>
<dbReference type="InterPro" id="IPR029063">
    <property type="entry name" value="SAM-dependent_MTases_sf"/>
</dbReference>
<feature type="domain" description="Methyltransferase" evidence="6">
    <location>
        <begin position="60"/>
        <end position="202"/>
    </location>
</feature>
<name>A0A0C9N601_9FUNG</name>
<proteinExistence type="inferred from homology"/>
<evidence type="ECO:0000256" key="4">
    <source>
        <dbReference type="ARBA" id="ARBA00022691"/>
    </source>
</evidence>
<protein>
    <recommendedName>
        <fullName evidence="5">Protein-lysine N-methyltransferase EFM4</fullName>
        <ecNumber evidence="5">2.1.1.-</ecNumber>
    </recommendedName>
    <alternativeName>
        <fullName evidence="5">Elongation factor methyltransferase 4</fullName>
    </alternativeName>
</protein>
<dbReference type="EMBL" id="DF836926">
    <property type="protein sequence ID" value="GAN11502.1"/>
    <property type="molecule type" value="Genomic_DNA"/>
</dbReference>
<dbReference type="EC" id="2.1.1.-" evidence="5"/>
<evidence type="ECO:0000256" key="1">
    <source>
        <dbReference type="ARBA" id="ARBA00022490"/>
    </source>
</evidence>
<dbReference type="Proteomes" id="UP000053815">
    <property type="component" value="Unassembled WGS sequence"/>
</dbReference>
<dbReference type="AlphaFoldDB" id="A0A0C9N601"/>
<dbReference type="InterPro" id="IPR026635">
    <property type="entry name" value="Efm4/METTL10"/>
</dbReference>
<dbReference type="InterPro" id="IPR025714">
    <property type="entry name" value="Methyltranfer_dom"/>
</dbReference>
<dbReference type="GO" id="GO:0032259">
    <property type="term" value="P:methylation"/>
    <property type="evidence" value="ECO:0007669"/>
    <property type="project" value="UniProtKB-KW"/>
</dbReference>